<comment type="caution">
    <text evidence="3">The sequence shown here is derived from an EMBL/GenBank/DDBJ whole genome shotgun (WGS) entry which is preliminary data.</text>
</comment>
<dbReference type="AlphaFoldDB" id="A0A0F4QFM4"/>
<keyword evidence="1" id="KW-0802">TPR repeat</keyword>
<dbReference type="PATRIC" id="fig|43658.5.peg.3946"/>
<dbReference type="Pfam" id="PF13181">
    <property type="entry name" value="TPR_8"/>
    <property type="match status" value="1"/>
</dbReference>
<gene>
    <name evidence="3" type="ORF">TW77_18655</name>
</gene>
<dbReference type="RefSeq" id="WP_046006490.1">
    <property type="nucleotide sequence ID" value="NZ_JXYA01000047.1"/>
</dbReference>
<dbReference type="Proteomes" id="UP000033452">
    <property type="component" value="Unassembled WGS sequence"/>
</dbReference>
<protein>
    <recommendedName>
        <fullName evidence="5">Tetratricopeptide repeat protein</fullName>
    </recommendedName>
</protein>
<keyword evidence="2" id="KW-0732">Signal</keyword>
<dbReference type="PROSITE" id="PS50005">
    <property type="entry name" value="TPR"/>
    <property type="match status" value="1"/>
</dbReference>
<reference evidence="3 4" key="1">
    <citation type="journal article" date="2015" name="BMC Genomics">
        <title>Genome mining reveals unlocked bioactive potential of marine Gram-negative bacteria.</title>
        <authorList>
            <person name="Machado H."/>
            <person name="Sonnenschein E.C."/>
            <person name="Melchiorsen J."/>
            <person name="Gram L."/>
        </authorList>
    </citation>
    <scope>NUCLEOTIDE SEQUENCE [LARGE SCALE GENOMIC DNA]</scope>
    <source>
        <strain evidence="3 4">S2471</strain>
    </source>
</reference>
<proteinExistence type="predicted"/>
<feature type="chain" id="PRO_5005436282" description="Tetratricopeptide repeat protein" evidence="2">
    <location>
        <begin position="21"/>
        <end position="329"/>
    </location>
</feature>
<dbReference type="Gene3D" id="1.25.40.10">
    <property type="entry name" value="Tetratricopeptide repeat domain"/>
    <property type="match status" value="2"/>
</dbReference>
<dbReference type="SUPFAM" id="SSF48452">
    <property type="entry name" value="TPR-like"/>
    <property type="match status" value="2"/>
</dbReference>
<dbReference type="EMBL" id="JXYA01000047">
    <property type="protein sequence ID" value="KJZ06523.1"/>
    <property type="molecule type" value="Genomic_DNA"/>
</dbReference>
<evidence type="ECO:0000313" key="4">
    <source>
        <dbReference type="Proteomes" id="UP000033452"/>
    </source>
</evidence>
<feature type="repeat" description="TPR" evidence="1">
    <location>
        <begin position="198"/>
        <end position="231"/>
    </location>
</feature>
<evidence type="ECO:0008006" key="5">
    <source>
        <dbReference type="Google" id="ProtNLM"/>
    </source>
</evidence>
<evidence type="ECO:0000313" key="3">
    <source>
        <dbReference type="EMBL" id="KJZ06523.1"/>
    </source>
</evidence>
<name>A0A0F4QFM4_9GAMM</name>
<dbReference type="OrthoDB" id="192575at2"/>
<dbReference type="InterPro" id="IPR011990">
    <property type="entry name" value="TPR-like_helical_dom_sf"/>
</dbReference>
<evidence type="ECO:0000256" key="2">
    <source>
        <dbReference type="SAM" id="SignalP"/>
    </source>
</evidence>
<organism evidence="3 4">
    <name type="scientific">Pseudoalteromonas rubra</name>
    <dbReference type="NCBI Taxonomy" id="43658"/>
    <lineage>
        <taxon>Bacteria</taxon>
        <taxon>Pseudomonadati</taxon>
        <taxon>Pseudomonadota</taxon>
        <taxon>Gammaproteobacteria</taxon>
        <taxon>Alteromonadales</taxon>
        <taxon>Pseudoalteromonadaceae</taxon>
        <taxon>Pseudoalteromonas</taxon>
    </lineage>
</organism>
<feature type="signal peptide" evidence="2">
    <location>
        <begin position="1"/>
        <end position="20"/>
    </location>
</feature>
<sequence>MKNASLTALALLICSTTASASMERSLAAFEKGDLRLAHTLLIQQHTTDYQKPLLLARIALKKDQDEAALQHIENALAQHPNNPELYFAHVEVVAKIAEQASIFSVSGYIKKLKASFIKAVELAPDNAEYRTALIKFYINAPAMFGGDKQAALAHIKELEKTAPFEAFLTRLHLAGMSDQSEEFARLIAIGQQSFDTDPRFFYTLGQVYREREQNEQALIELRKAATLKTTHTQQEKAKYQALVLIGLLSKELGKYHSEGEAALRQYLEEAVYYYDLPDKSQVKFRLAELAIDSSKTAMAKQLLNEVLTETLSNQLQKKARSALKKLARA</sequence>
<evidence type="ECO:0000256" key="1">
    <source>
        <dbReference type="PROSITE-ProRule" id="PRU00339"/>
    </source>
</evidence>
<accession>A0A0F4QFM4</accession>
<dbReference type="InterPro" id="IPR019734">
    <property type="entry name" value="TPR_rpt"/>
</dbReference>
<keyword evidence="4" id="KW-1185">Reference proteome</keyword>